<proteinExistence type="predicted"/>
<protein>
    <submittedName>
        <fullName evidence="2">Uncharacterized protein</fullName>
    </submittedName>
</protein>
<dbReference type="Proteomes" id="UP000694392">
    <property type="component" value="Unplaced"/>
</dbReference>
<organism evidence="2 3">
    <name type="scientific">Sphenodon punctatus</name>
    <name type="common">Tuatara</name>
    <name type="synonym">Hatteria punctata</name>
    <dbReference type="NCBI Taxonomy" id="8508"/>
    <lineage>
        <taxon>Eukaryota</taxon>
        <taxon>Metazoa</taxon>
        <taxon>Chordata</taxon>
        <taxon>Craniata</taxon>
        <taxon>Vertebrata</taxon>
        <taxon>Euteleostomi</taxon>
        <taxon>Lepidosauria</taxon>
        <taxon>Sphenodontia</taxon>
        <taxon>Sphenodontidae</taxon>
        <taxon>Sphenodon</taxon>
    </lineage>
</organism>
<keyword evidence="3" id="KW-1185">Reference proteome</keyword>
<keyword evidence="1" id="KW-0812">Transmembrane</keyword>
<accession>A0A8D0GU92</accession>
<keyword evidence="1" id="KW-1133">Transmembrane helix</keyword>
<reference evidence="2" key="1">
    <citation type="submission" date="2025-08" db="UniProtKB">
        <authorList>
            <consortium name="Ensembl"/>
        </authorList>
    </citation>
    <scope>IDENTIFICATION</scope>
</reference>
<name>A0A8D0GU92_SPHPU</name>
<evidence type="ECO:0000256" key="1">
    <source>
        <dbReference type="SAM" id="Phobius"/>
    </source>
</evidence>
<dbReference type="GeneTree" id="ENSGT00970000193609"/>
<feature type="transmembrane region" description="Helical" evidence="1">
    <location>
        <begin position="6"/>
        <end position="24"/>
    </location>
</feature>
<evidence type="ECO:0000313" key="2">
    <source>
        <dbReference type="Ensembl" id="ENSSPUP00000010913.1"/>
    </source>
</evidence>
<reference evidence="2" key="2">
    <citation type="submission" date="2025-09" db="UniProtKB">
        <authorList>
            <consortium name="Ensembl"/>
        </authorList>
    </citation>
    <scope>IDENTIFICATION</scope>
</reference>
<evidence type="ECO:0000313" key="3">
    <source>
        <dbReference type="Proteomes" id="UP000694392"/>
    </source>
</evidence>
<dbReference type="Ensembl" id="ENSSPUT00000011637.1">
    <property type="protein sequence ID" value="ENSSPUP00000010913.1"/>
    <property type="gene ID" value="ENSSPUG00000008400.1"/>
</dbReference>
<dbReference type="AlphaFoldDB" id="A0A8D0GU92"/>
<keyword evidence="1" id="KW-0472">Membrane</keyword>
<sequence length="120" mass="13753">ETTLTIAFSSILAFTILVLIIYSLNKYRKRRAQYSHRLLHDASSEEGDRYTPPDDTLVISGGLYDAPRIYNPNMTVLEDDEFQTDYLPFGTRPGQFRLEFLPGEKERGFSSNSETFQPPP</sequence>